<gene>
    <name evidence="2" type="ORF">ACG0Z3_20970</name>
</gene>
<evidence type="ECO:0000313" key="3">
    <source>
        <dbReference type="Proteomes" id="UP001606301"/>
    </source>
</evidence>
<dbReference type="Pfam" id="PF03473">
    <property type="entry name" value="MOSC"/>
    <property type="match status" value="1"/>
</dbReference>
<protein>
    <submittedName>
        <fullName evidence="2">MOSC domain-containing protein</fullName>
    </submittedName>
</protein>
<feature type="domain" description="MOSC" evidence="1">
    <location>
        <begin position="154"/>
        <end position="306"/>
    </location>
</feature>
<dbReference type="PROSITE" id="PS51340">
    <property type="entry name" value="MOSC"/>
    <property type="match status" value="1"/>
</dbReference>
<dbReference type="InterPro" id="IPR005303">
    <property type="entry name" value="MOCOS_middle"/>
</dbReference>
<evidence type="ECO:0000313" key="2">
    <source>
        <dbReference type="EMBL" id="MFG6443170.1"/>
    </source>
</evidence>
<reference evidence="2 3" key="1">
    <citation type="submission" date="2024-08" db="EMBL/GenBank/DDBJ databases">
        <authorList>
            <person name="Lu H."/>
        </authorList>
    </citation>
    <scope>NUCLEOTIDE SEQUENCE [LARGE SCALE GENOMIC DNA]</scope>
    <source>
        <strain evidence="2 3">LKC17W</strain>
    </source>
</reference>
<dbReference type="Pfam" id="PF03476">
    <property type="entry name" value="MOSC_N"/>
    <property type="match status" value="1"/>
</dbReference>
<organism evidence="2 3">
    <name type="scientific">Pelomonas margarita</name>
    <dbReference type="NCBI Taxonomy" id="3299031"/>
    <lineage>
        <taxon>Bacteria</taxon>
        <taxon>Pseudomonadati</taxon>
        <taxon>Pseudomonadota</taxon>
        <taxon>Betaproteobacteria</taxon>
        <taxon>Burkholderiales</taxon>
        <taxon>Sphaerotilaceae</taxon>
        <taxon>Roseateles</taxon>
    </lineage>
</organism>
<accession>A0ABW7FP93</accession>
<dbReference type="EMBL" id="JBIGHW010000016">
    <property type="protein sequence ID" value="MFG6443170.1"/>
    <property type="molecule type" value="Genomic_DNA"/>
</dbReference>
<name>A0ABW7FP93_9BURK</name>
<proteinExistence type="predicted"/>
<dbReference type="InterPro" id="IPR005302">
    <property type="entry name" value="MoCF_Sase_C"/>
</dbReference>
<evidence type="ECO:0000259" key="1">
    <source>
        <dbReference type="PROSITE" id="PS51340"/>
    </source>
</evidence>
<dbReference type="SUPFAM" id="SSF141673">
    <property type="entry name" value="MOSC N-terminal domain-like"/>
    <property type="match status" value="1"/>
</dbReference>
<dbReference type="InterPro" id="IPR011037">
    <property type="entry name" value="Pyrv_Knase-like_insert_dom_sf"/>
</dbReference>
<sequence length="310" mass="32982">MPHRPLLAGLLRHAQGGRRDVRCRRLPGARDPDHTAEPLISDLTARIASLWRYPVKSCAGEAVDTLALDAEGWPVGDRGWGIGNADAELTWMGAFPQLAWVSASLGDGGLTLRADGHALTLPAQGGDAVTVNAWNDSIKGFDQIQAWDAGEAAAALLRAATGERLRLVRLSHEAQRRPLLNALHLVGDASLQAWRDATTQPLAGAAQRARPNIVLTAADDGDLPPFIEDLMTQARIGALTLDRTNVCVRCVMPTVDPATAEPQPPAMDALVRLSAERAPGMPVQFGIYARGSGAGTLRVGDRVALTLDFD</sequence>
<dbReference type="RefSeq" id="WP_394401394.1">
    <property type="nucleotide sequence ID" value="NZ_JBIGHW010000016.1"/>
</dbReference>
<keyword evidence="3" id="KW-1185">Reference proteome</keyword>
<dbReference type="SUPFAM" id="SSF50800">
    <property type="entry name" value="PK beta-barrel domain-like"/>
    <property type="match status" value="1"/>
</dbReference>
<comment type="caution">
    <text evidence="2">The sequence shown here is derived from an EMBL/GenBank/DDBJ whole genome shotgun (WGS) entry which is preliminary data.</text>
</comment>
<dbReference type="Proteomes" id="UP001606301">
    <property type="component" value="Unassembled WGS sequence"/>
</dbReference>